<evidence type="ECO:0000256" key="1">
    <source>
        <dbReference type="ARBA" id="ARBA00004141"/>
    </source>
</evidence>
<feature type="transmembrane region" description="Helical" evidence="5">
    <location>
        <begin position="150"/>
        <end position="168"/>
    </location>
</feature>
<feature type="transmembrane region" description="Helical" evidence="5">
    <location>
        <begin position="252"/>
        <end position="275"/>
    </location>
</feature>
<dbReference type="AlphaFoldDB" id="A0A4Y0BGV4"/>
<dbReference type="STRING" id="62324.A0A4Y0BGV4"/>
<name>A0A4Y0BGV4_ANOFN</name>
<feature type="transmembrane region" description="Helical" evidence="5">
    <location>
        <begin position="180"/>
        <end position="203"/>
    </location>
</feature>
<dbReference type="GO" id="GO:0016020">
    <property type="term" value="C:membrane"/>
    <property type="evidence" value="ECO:0007669"/>
    <property type="project" value="UniProtKB-SubCell"/>
</dbReference>
<sequence>MSLLTQLYPDTISLNYRNEASTDIVSSFHHLQNQVDEKIMWYLESSTFFCYFTLVPIALYVQRNEFVGFLGPSFLMWVYCGLSSIRQLNIPKPGEHYTYSYKTYGPLLAFLYLWSATVVFTPSINAMLGLMFASCVSQLLFAVGWSVPTIGLKLFAAVTICALTYINAYDVRVTSKIQNVFMFTRIGSLVLVIVVGVVWMAVADDSMDHIESALHGSEINVNKFFALFMVAMGSYGMIDAIAMTFAQRTMSYGWLFMPIVVPIAMCIALHMHIMASSRMFFVESPNGHMPEILSNINVTPKSSLWFLCVLSILYLFISDMHVFNIFSTFAETVYTMLSVGKVLNFHYNLLDIRREFWIMCLVLLPVPISICVFYLEKPFPLSGFGMSIGLTLLGIPFYYIAKRTFCKNKCSVDTGILPENVL</sequence>
<keyword evidence="3 5" id="KW-1133">Transmembrane helix</keyword>
<evidence type="ECO:0000256" key="4">
    <source>
        <dbReference type="ARBA" id="ARBA00023136"/>
    </source>
</evidence>
<feature type="transmembrane region" description="Helical" evidence="5">
    <location>
        <begin position="381"/>
        <end position="401"/>
    </location>
</feature>
<organism evidence="6">
    <name type="scientific">Anopheles funestus</name>
    <name type="common">African malaria mosquito</name>
    <dbReference type="NCBI Taxonomy" id="62324"/>
    <lineage>
        <taxon>Eukaryota</taxon>
        <taxon>Metazoa</taxon>
        <taxon>Ecdysozoa</taxon>
        <taxon>Arthropoda</taxon>
        <taxon>Hexapoda</taxon>
        <taxon>Insecta</taxon>
        <taxon>Pterygota</taxon>
        <taxon>Neoptera</taxon>
        <taxon>Endopterygota</taxon>
        <taxon>Diptera</taxon>
        <taxon>Nematocera</taxon>
        <taxon>Culicoidea</taxon>
        <taxon>Culicidae</taxon>
        <taxon>Anophelinae</taxon>
        <taxon>Anopheles</taxon>
    </lineage>
</organism>
<dbReference type="PANTHER" id="PTHR11785">
    <property type="entry name" value="AMINO ACID TRANSPORTER"/>
    <property type="match status" value="1"/>
</dbReference>
<dbReference type="GO" id="GO:0015179">
    <property type="term" value="F:L-amino acid transmembrane transporter activity"/>
    <property type="evidence" value="ECO:0007669"/>
    <property type="project" value="TreeGrafter"/>
</dbReference>
<dbReference type="VEuPathDB" id="VectorBase:AFUN2_002387"/>
<keyword evidence="2 5" id="KW-0812">Transmembrane</keyword>
<keyword evidence="4 5" id="KW-0472">Membrane</keyword>
<evidence type="ECO:0000256" key="3">
    <source>
        <dbReference type="ARBA" id="ARBA00022989"/>
    </source>
</evidence>
<feature type="transmembrane region" description="Helical" evidence="5">
    <location>
        <begin position="356"/>
        <end position="375"/>
    </location>
</feature>
<dbReference type="Pfam" id="PF13520">
    <property type="entry name" value="AA_permease_2"/>
    <property type="match status" value="1"/>
</dbReference>
<feature type="transmembrane region" description="Helical" evidence="5">
    <location>
        <begin position="224"/>
        <end position="246"/>
    </location>
</feature>
<evidence type="ECO:0000256" key="2">
    <source>
        <dbReference type="ARBA" id="ARBA00022692"/>
    </source>
</evidence>
<accession>A0A4Y0BGV4</accession>
<feature type="transmembrane region" description="Helical" evidence="5">
    <location>
        <begin position="39"/>
        <end position="60"/>
    </location>
</feature>
<proteinExistence type="predicted"/>
<dbReference type="EnsemblMetazoa" id="AFUN020163-RA">
    <property type="protein sequence ID" value="AFUN020163-PA"/>
    <property type="gene ID" value="AFUN020163"/>
</dbReference>
<dbReference type="VEuPathDB" id="VectorBase:AFUN020163"/>
<dbReference type="PANTHER" id="PTHR11785:SF535">
    <property type="entry name" value="GH08870P"/>
    <property type="match status" value="1"/>
</dbReference>
<comment type="subcellular location">
    <subcellularLocation>
        <location evidence="1">Membrane</location>
        <topology evidence="1">Multi-pass membrane protein</topology>
    </subcellularLocation>
</comment>
<dbReference type="InterPro" id="IPR002293">
    <property type="entry name" value="AA/rel_permease1"/>
</dbReference>
<dbReference type="InterPro" id="IPR050598">
    <property type="entry name" value="AminoAcid_Transporter"/>
</dbReference>
<evidence type="ECO:0000256" key="5">
    <source>
        <dbReference type="SAM" id="Phobius"/>
    </source>
</evidence>
<evidence type="ECO:0000313" key="6">
    <source>
        <dbReference type="EnsemblMetazoa" id="AFUN020163-PA"/>
    </source>
</evidence>
<protein>
    <submittedName>
        <fullName evidence="6">Uncharacterized protein</fullName>
    </submittedName>
</protein>
<reference evidence="6" key="1">
    <citation type="submission" date="2020-05" db="UniProtKB">
        <authorList>
            <consortium name="EnsemblMetazoa"/>
        </authorList>
    </citation>
    <scope>IDENTIFICATION</scope>
    <source>
        <strain evidence="6">FUMOZ</strain>
    </source>
</reference>
<dbReference type="Gene3D" id="1.20.1740.10">
    <property type="entry name" value="Amino acid/polyamine transporter I"/>
    <property type="match status" value="2"/>
</dbReference>
<feature type="transmembrane region" description="Helical" evidence="5">
    <location>
        <begin position="296"/>
        <end position="317"/>
    </location>
</feature>